<keyword evidence="4 10" id="KW-1003">Cell membrane</keyword>
<evidence type="ECO:0000256" key="9">
    <source>
        <dbReference type="NCBIfam" id="TIGR01400"/>
    </source>
</evidence>
<feature type="transmembrane region" description="Helical" evidence="10">
    <location>
        <begin position="74"/>
        <end position="94"/>
    </location>
</feature>
<dbReference type="GO" id="GO:0006605">
    <property type="term" value="P:protein targeting"/>
    <property type="evidence" value="ECO:0007669"/>
    <property type="project" value="UniProtKB-UniRule"/>
</dbReference>
<keyword evidence="5 10" id="KW-0812">Transmembrane</keyword>
<dbReference type="Proteomes" id="UP000036873">
    <property type="component" value="Unassembled WGS sequence"/>
</dbReference>
<keyword evidence="6 10" id="KW-1133">Transmembrane helix</keyword>
<dbReference type="OrthoDB" id="9807748at2"/>
<dbReference type="NCBIfam" id="TIGR01400">
    <property type="entry name" value="fliR"/>
    <property type="match status" value="1"/>
</dbReference>
<comment type="function">
    <text evidence="1 10">Role in flagellar biosynthesis.</text>
</comment>
<keyword evidence="12" id="KW-1185">Reference proteome</keyword>
<feature type="transmembrane region" description="Helical" evidence="10">
    <location>
        <begin position="128"/>
        <end position="147"/>
    </location>
</feature>
<dbReference type="PANTHER" id="PTHR30065:SF1">
    <property type="entry name" value="SURFACE PRESENTATION OF ANTIGENS PROTEIN SPAR"/>
    <property type="match status" value="1"/>
</dbReference>
<evidence type="ECO:0000256" key="8">
    <source>
        <dbReference type="ARBA" id="ARBA00023143"/>
    </source>
</evidence>
<evidence type="ECO:0000313" key="11">
    <source>
        <dbReference type="EMBL" id="KNZ42635.1"/>
    </source>
</evidence>
<evidence type="ECO:0000256" key="5">
    <source>
        <dbReference type="ARBA" id="ARBA00022692"/>
    </source>
</evidence>
<proteinExistence type="inferred from homology"/>
<evidence type="ECO:0000256" key="6">
    <source>
        <dbReference type="ARBA" id="ARBA00022989"/>
    </source>
</evidence>
<keyword evidence="8 10" id="KW-0975">Bacterial flagellum</keyword>
<evidence type="ECO:0000256" key="2">
    <source>
        <dbReference type="ARBA" id="ARBA00009772"/>
    </source>
</evidence>
<dbReference type="PANTHER" id="PTHR30065">
    <property type="entry name" value="FLAGELLAR BIOSYNTHETIC PROTEIN FLIR"/>
    <property type="match status" value="1"/>
</dbReference>
<gene>
    <name evidence="11" type="ORF">AKG39_05705</name>
</gene>
<feature type="transmembrane region" description="Helical" evidence="10">
    <location>
        <begin position="216"/>
        <end position="236"/>
    </location>
</feature>
<dbReference type="InterPro" id="IPR006303">
    <property type="entry name" value="FliR"/>
</dbReference>
<dbReference type="GO" id="GO:0044780">
    <property type="term" value="P:bacterial-type flagellum assembly"/>
    <property type="evidence" value="ECO:0007669"/>
    <property type="project" value="UniProtKB-UniRule"/>
</dbReference>
<comment type="subcellular location">
    <subcellularLocation>
        <location evidence="10">Cell membrane</location>
        <topology evidence="10">Multi-pass membrane protein</topology>
    </subcellularLocation>
    <subcellularLocation>
        <location evidence="10">Bacterial flagellum basal body</location>
    </subcellularLocation>
</comment>
<dbReference type="InterPro" id="IPR002010">
    <property type="entry name" value="T3SS_IM_R"/>
</dbReference>
<dbReference type="AlphaFoldDB" id="A0A0L6U499"/>
<evidence type="ECO:0000256" key="3">
    <source>
        <dbReference type="ARBA" id="ARBA00021717"/>
    </source>
</evidence>
<name>A0A0L6U499_9FIRM</name>
<feature type="transmembrane region" description="Helical" evidence="10">
    <location>
        <begin position="159"/>
        <end position="177"/>
    </location>
</feature>
<dbReference type="GO" id="GO:0009425">
    <property type="term" value="C:bacterial-type flagellum basal body"/>
    <property type="evidence" value="ECO:0007669"/>
    <property type="project" value="UniProtKB-SubCell"/>
</dbReference>
<comment type="similarity">
    <text evidence="2 10">Belongs to the FliR/MopE/SpaR family.</text>
</comment>
<dbReference type="STRING" id="52689.AKG39_05705"/>
<evidence type="ECO:0000256" key="10">
    <source>
        <dbReference type="RuleBase" id="RU362071"/>
    </source>
</evidence>
<protein>
    <recommendedName>
        <fullName evidence="3 9">Flagellar biosynthetic protein FliR</fullName>
    </recommendedName>
</protein>
<evidence type="ECO:0000256" key="1">
    <source>
        <dbReference type="ARBA" id="ARBA00002578"/>
    </source>
</evidence>
<evidence type="ECO:0000313" key="12">
    <source>
        <dbReference type="Proteomes" id="UP000036873"/>
    </source>
</evidence>
<dbReference type="PRINTS" id="PR00953">
    <property type="entry name" value="TYPE3IMRPROT"/>
</dbReference>
<reference evidence="12" key="1">
    <citation type="submission" date="2015-07" db="EMBL/GenBank/DDBJ databases">
        <title>Draft genome sequence of Acetobacterium bakii DSM 8293, a potential psychrophilic chemical producer through syngas fermentation.</title>
        <authorList>
            <person name="Song Y."/>
            <person name="Hwang S."/>
            <person name="Cho B.-K."/>
        </authorList>
    </citation>
    <scope>NUCLEOTIDE SEQUENCE [LARGE SCALE GENOMIC DNA]</scope>
    <source>
        <strain evidence="12">DSM 8239</strain>
    </source>
</reference>
<comment type="caution">
    <text evidence="11">The sequence shown here is derived from an EMBL/GenBank/DDBJ whole genome shotgun (WGS) entry which is preliminary data.</text>
</comment>
<dbReference type="EMBL" id="LGYO01000011">
    <property type="protein sequence ID" value="KNZ42635.1"/>
    <property type="molecule type" value="Genomic_DNA"/>
</dbReference>
<dbReference type="RefSeq" id="WP_050739399.1">
    <property type="nucleotide sequence ID" value="NZ_RXYC01000010.1"/>
</dbReference>
<organism evidence="11 12">
    <name type="scientific">Acetobacterium bakii</name>
    <dbReference type="NCBI Taxonomy" id="52689"/>
    <lineage>
        <taxon>Bacteria</taxon>
        <taxon>Bacillati</taxon>
        <taxon>Bacillota</taxon>
        <taxon>Clostridia</taxon>
        <taxon>Eubacteriales</taxon>
        <taxon>Eubacteriaceae</taxon>
        <taxon>Acetobacterium</taxon>
    </lineage>
</organism>
<dbReference type="Pfam" id="PF01311">
    <property type="entry name" value="Bac_export_1"/>
    <property type="match status" value="1"/>
</dbReference>
<feature type="transmembrane region" description="Helical" evidence="10">
    <location>
        <begin position="183"/>
        <end position="204"/>
    </location>
</feature>
<evidence type="ECO:0000256" key="4">
    <source>
        <dbReference type="ARBA" id="ARBA00022475"/>
    </source>
</evidence>
<sequence>MPFDMNQYMIFLFASCRVAGMILFNPIFGRKSIPNGLKLGLSIMIALNAVYQIDDISVIDYTTIELMIAMIKEFAIGFVIGLIMQMFLSIFHLGGELIDMQIGLSMASAYDPSSNASISVTGNLLSTMYIFIFFISNSHLALINVVVKSFQVIPIGLEAISTRVGVYFIELFGYILIYAVQLALPIIVVEIIVEVAVGILMRLVPNINVFVINMQLKIMIGLVVILTIIPALTQYMTKVDMIMMEKITQVLTFFM</sequence>
<feature type="transmembrane region" description="Helical" evidence="10">
    <location>
        <begin position="6"/>
        <end position="28"/>
    </location>
</feature>
<dbReference type="GO" id="GO:0005886">
    <property type="term" value="C:plasma membrane"/>
    <property type="evidence" value="ECO:0007669"/>
    <property type="project" value="UniProtKB-SubCell"/>
</dbReference>
<evidence type="ECO:0000256" key="7">
    <source>
        <dbReference type="ARBA" id="ARBA00023136"/>
    </source>
</evidence>
<keyword evidence="7 10" id="KW-0472">Membrane</keyword>
<accession>A0A0L6U499</accession>